<protein>
    <submittedName>
        <fullName evidence="2">Uncharacterized protein</fullName>
    </submittedName>
</protein>
<accession>A0A915ICA0</accession>
<dbReference type="AlphaFoldDB" id="A0A915ICA0"/>
<reference evidence="2" key="1">
    <citation type="submission" date="2022-11" db="UniProtKB">
        <authorList>
            <consortium name="WormBaseParasite"/>
        </authorList>
    </citation>
    <scope>IDENTIFICATION</scope>
</reference>
<sequence length="192" mass="20408">MSARGGDYQNAFLRGAAMSARGGDYQNAFLPGTVTSARGGDDQYAFPQGAVTSARWADDQITFPHGAGTSGMNAQHPILPCQNTVCAKSTIQKTPTRVMQEKSKSTTNSPRMSTAMALTRSIMSLQSTLPACFDENRNPPSSCAMLQPQDVLTSASPDDVNNGCAPTASSADDFSRIFGSEPNYQFGFPHNP</sequence>
<dbReference type="WBParaSite" id="nRc.2.0.1.t11805-RA">
    <property type="protein sequence ID" value="nRc.2.0.1.t11805-RA"/>
    <property type="gene ID" value="nRc.2.0.1.g11805"/>
</dbReference>
<name>A0A915ICA0_ROMCU</name>
<proteinExistence type="predicted"/>
<keyword evidence="1" id="KW-1185">Reference proteome</keyword>
<evidence type="ECO:0000313" key="2">
    <source>
        <dbReference type="WBParaSite" id="nRc.2.0.1.t11805-RA"/>
    </source>
</evidence>
<dbReference type="Proteomes" id="UP000887565">
    <property type="component" value="Unplaced"/>
</dbReference>
<evidence type="ECO:0000313" key="1">
    <source>
        <dbReference type="Proteomes" id="UP000887565"/>
    </source>
</evidence>
<organism evidence="1 2">
    <name type="scientific">Romanomermis culicivorax</name>
    <name type="common">Nematode worm</name>
    <dbReference type="NCBI Taxonomy" id="13658"/>
    <lineage>
        <taxon>Eukaryota</taxon>
        <taxon>Metazoa</taxon>
        <taxon>Ecdysozoa</taxon>
        <taxon>Nematoda</taxon>
        <taxon>Enoplea</taxon>
        <taxon>Dorylaimia</taxon>
        <taxon>Mermithida</taxon>
        <taxon>Mermithoidea</taxon>
        <taxon>Mermithidae</taxon>
        <taxon>Romanomermis</taxon>
    </lineage>
</organism>